<gene>
    <name evidence="2" type="ORF">OIDMADRAFT_23690</name>
</gene>
<dbReference type="Proteomes" id="UP000054321">
    <property type="component" value="Unassembled WGS sequence"/>
</dbReference>
<keyword evidence="1" id="KW-1133">Transmembrane helix</keyword>
<protein>
    <submittedName>
        <fullName evidence="2">Uncharacterized protein</fullName>
    </submittedName>
</protein>
<dbReference type="EMBL" id="KN832870">
    <property type="protein sequence ID" value="KIN08952.1"/>
    <property type="molecule type" value="Genomic_DNA"/>
</dbReference>
<reference evidence="2 3" key="1">
    <citation type="submission" date="2014-04" db="EMBL/GenBank/DDBJ databases">
        <authorList>
            <consortium name="DOE Joint Genome Institute"/>
            <person name="Kuo A."/>
            <person name="Martino E."/>
            <person name="Perotto S."/>
            <person name="Kohler A."/>
            <person name="Nagy L.G."/>
            <person name="Floudas D."/>
            <person name="Copeland A."/>
            <person name="Barry K.W."/>
            <person name="Cichocki N."/>
            <person name="Veneault-Fourrey C."/>
            <person name="LaButti K."/>
            <person name="Lindquist E.A."/>
            <person name="Lipzen A."/>
            <person name="Lundell T."/>
            <person name="Morin E."/>
            <person name="Murat C."/>
            <person name="Sun H."/>
            <person name="Tunlid A."/>
            <person name="Henrissat B."/>
            <person name="Grigoriev I.V."/>
            <person name="Hibbett D.S."/>
            <person name="Martin F."/>
            <person name="Nordberg H.P."/>
            <person name="Cantor M.N."/>
            <person name="Hua S.X."/>
        </authorList>
    </citation>
    <scope>NUCLEOTIDE SEQUENCE [LARGE SCALE GENOMIC DNA]</scope>
    <source>
        <strain evidence="2 3">Zn</strain>
    </source>
</reference>
<reference evidence="3" key="2">
    <citation type="submission" date="2015-01" db="EMBL/GenBank/DDBJ databases">
        <title>Evolutionary Origins and Diversification of the Mycorrhizal Mutualists.</title>
        <authorList>
            <consortium name="DOE Joint Genome Institute"/>
            <consortium name="Mycorrhizal Genomics Consortium"/>
            <person name="Kohler A."/>
            <person name="Kuo A."/>
            <person name="Nagy L.G."/>
            <person name="Floudas D."/>
            <person name="Copeland A."/>
            <person name="Barry K.W."/>
            <person name="Cichocki N."/>
            <person name="Veneault-Fourrey C."/>
            <person name="LaButti K."/>
            <person name="Lindquist E.A."/>
            <person name="Lipzen A."/>
            <person name="Lundell T."/>
            <person name="Morin E."/>
            <person name="Murat C."/>
            <person name="Riley R."/>
            <person name="Ohm R."/>
            <person name="Sun H."/>
            <person name="Tunlid A."/>
            <person name="Henrissat B."/>
            <person name="Grigoriev I.V."/>
            <person name="Hibbett D.S."/>
            <person name="Martin F."/>
        </authorList>
    </citation>
    <scope>NUCLEOTIDE SEQUENCE [LARGE SCALE GENOMIC DNA]</scope>
    <source>
        <strain evidence="3">Zn</strain>
    </source>
</reference>
<keyword evidence="3" id="KW-1185">Reference proteome</keyword>
<proteinExistence type="predicted"/>
<evidence type="ECO:0000313" key="2">
    <source>
        <dbReference type="EMBL" id="KIN08952.1"/>
    </source>
</evidence>
<dbReference type="InParanoid" id="A0A0C3I3I7"/>
<dbReference type="HOGENOM" id="CLU_1147474_0_0_1"/>
<evidence type="ECO:0000256" key="1">
    <source>
        <dbReference type="SAM" id="Phobius"/>
    </source>
</evidence>
<keyword evidence="1" id="KW-0472">Membrane</keyword>
<feature type="transmembrane region" description="Helical" evidence="1">
    <location>
        <begin position="150"/>
        <end position="169"/>
    </location>
</feature>
<evidence type="ECO:0000313" key="3">
    <source>
        <dbReference type="Proteomes" id="UP000054321"/>
    </source>
</evidence>
<keyword evidence="1" id="KW-0812">Transmembrane</keyword>
<dbReference type="AlphaFoldDB" id="A0A0C3I3I7"/>
<dbReference type="OrthoDB" id="3687641at2759"/>
<accession>A0A0C3I3I7</accession>
<organism evidence="2 3">
    <name type="scientific">Oidiodendron maius (strain Zn)</name>
    <dbReference type="NCBI Taxonomy" id="913774"/>
    <lineage>
        <taxon>Eukaryota</taxon>
        <taxon>Fungi</taxon>
        <taxon>Dikarya</taxon>
        <taxon>Ascomycota</taxon>
        <taxon>Pezizomycotina</taxon>
        <taxon>Leotiomycetes</taxon>
        <taxon>Leotiomycetes incertae sedis</taxon>
        <taxon>Myxotrichaceae</taxon>
        <taxon>Oidiodendron</taxon>
    </lineage>
</organism>
<sequence>MAVSESLTPSYTCQWWCKHKCPFYRLEDDLKDQERRSAQAAISGLLGYCLDHEGERPAHLGEQNTSEINSPRRAAHLDSGTVQLYTLKDLYRQPPVDMPSALHVRGEYVRVEAFPLAADGEEAVTKRLYKQRHHARELCGVLLHFFQPNFWTFVTCVLVIYLFSTLGYGQSQFYGQNTYGNGYETEFSASRQAISIKKIKFTGGLYFDYNGTLHASSNPEEPIYVGPPSKEIDDAWETLIHG</sequence>
<name>A0A0C3I3I7_OIDMZ</name>